<comment type="similarity">
    <text evidence="2">Belongs to the universal ribosomal protein uS13 family.</text>
</comment>
<dbReference type="PANTHER" id="PTHR10871">
    <property type="entry name" value="30S RIBOSOMAL PROTEIN S13/40S RIBOSOMAL PROTEIN S18"/>
    <property type="match status" value="1"/>
</dbReference>
<keyword evidence="14" id="KW-1185">Reference proteome</keyword>
<evidence type="ECO:0000256" key="7">
    <source>
        <dbReference type="ARBA" id="ARBA00023274"/>
    </source>
</evidence>
<keyword evidence="7" id="KW-0687">Ribonucleoprotein</keyword>
<keyword evidence="3" id="KW-0699">rRNA-binding</keyword>
<dbReference type="GO" id="GO:0006412">
    <property type="term" value="P:translation"/>
    <property type="evidence" value="ECO:0007669"/>
    <property type="project" value="InterPro"/>
</dbReference>
<evidence type="ECO:0000256" key="9">
    <source>
        <dbReference type="ARBA" id="ARBA00038537"/>
    </source>
</evidence>
<evidence type="ECO:0000313" key="13">
    <source>
        <dbReference type="EMBL" id="KAK1301125.1"/>
    </source>
</evidence>
<dbReference type="GO" id="GO:0015935">
    <property type="term" value="C:small ribosomal subunit"/>
    <property type="evidence" value="ECO:0007669"/>
    <property type="project" value="TreeGrafter"/>
</dbReference>
<dbReference type="PANTHER" id="PTHR10871:SF8">
    <property type="entry name" value="SMALL RIBOSOMAL SUBUNIT PROTEIN US13M"/>
    <property type="match status" value="1"/>
</dbReference>
<evidence type="ECO:0000256" key="5">
    <source>
        <dbReference type="ARBA" id="ARBA00022980"/>
    </source>
</evidence>
<comment type="subunit">
    <text evidence="9">Part of the small ribosomal subunit.</text>
</comment>
<dbReference type="GO" id="GO:0003735">
    <property type="term" value="F:structural constituent of ribosome"/>
    <property type="evidence" value="ECO:0007669"/>
    <property type="project" value="InterPro"/>
</dbReference>
<accession>A0AAV9DJK6</accession>
<keyword evidence="4" id="KW-0694">RNA-binding</keyword>
<proteinExistence type="inferred from homology"/>
<sequence>MIGLLLLTSLASFTPHSFTTTLFDTFFVQLPTSSFDRQPSSRHVAAYETISMGSVKEDSYRAEERSSYQCAVPSVEKIQTTKFIQRMSYLSGALNKKNEQVRIALTKIYGIGPKKAMQLCSRLGLSGNIKMNELTKFQMDQMDERIGQDHVVHWELQRVLLADIERLISLGCYRGTKKRKSV</sequence>
<dbReference type="SUPFAM" id="SSF46946">
    <property type="entry name" value="S13-like H2TH domain"/>
    <property type="match status" value="1"/>
</dbReference>
<keyword evidence="5" id="KW-0689">Ribosomal protein</keyword>
<gene>
    <name evidence="13" type="ORF">QJS10_CPB13g00976</name>
</gene>
<evidence type="ECO:0000256" key="6">
    <source>
        <dbReference type="ARBA" id="ARBA00023128"/>
    </source>
</evidence>
<evidence type="ECO:0000313" key="14">
    <source>
        <dbReference type="Proteomes" id="UP001180020"/>
    </source>
</evidence>
<reference evidence="13" key="2">
    <citation type="submission" date="2023-06" db="EMBL/GenBank/DDBJ databases">
        <authorList>
            <person name="Ma L."/>
            <person name="Liu K.-W."/>
            <person name="Li Z."/>
            <person name="Hsiao Y.-Y."/>
            <person name="Qi Y."/>
            <person name="Fu T."/>
            <person name="Tang G."/>
            <person name="Zhang D."/>
            <person name="Sun W.-H."/>
            <person name="Liu D.-K."/>
            <person name="Li Y."/>
            <person name="Chen G.-Z."/>
            <person name="Liu X.-D."/>
            <person name="Liao X.-Y."/>
            <person name="Jiang Y.-T."/>
            <person name="Yu X."/>
            <person name="Hao Y."/>
            <person name="Huang J."/>
            <person name="Zhao X.-W."/>
            <person name="Ke S."/>
            <person name="Chen Y.-Y."/>
            <person name="Wu W.-L."/>
            <person name="Hsu J.-L."/>
            <person name="Lin Y.-F."/>
            <person name="Huang M.-D."/>
            <person name="Li C.-Y."/>
            <person name="Huang L."/>
            <person name="Wang Z.-W."/>
            <person name="Zhao X."/>
            <person name="Zhong W.-Y."/>
            <person name="Peng D.-H."/>
            <person name="Ahmad S."/>
            <person name="Lan S."/>
            <person name="Zhang J.-S."/>
            <person name="Tsai W.-C."/>
            <person name="Van De Peer Y."/>
            <person name="Liu Z.-J."/>
        </authorList>
    </citation>
    <scope>NUCLEOTIDE SEQUENCE</scope>
    <source>
        <strain evidence="13">CP</strain>
        <tissue evidence="13">Leaves</tissue>
    </source>
</reference>
<reference evidence="13" key="1">
    <citation type="journal article" date="2023" name="Nat. Commun.">
        <title>Diploid and tetraploid genomes of Acorus and the evolution of monocots.</title>
        <authorList>
            <person name="Ma L."/>
            <person name="Liu K.W."/>
            <person name="Li Z."/>
            <person name="Hsiao Y.Y."/>
            <person name="Qi Y."/>
            <person name="Fu T."/>
            <person name="Tang G.D."/>
            <person name="Zhang D."/>
            <person name="Sun W.H."/>
            <person name="Liu D.K."/>
            <person name="Li Y."/>
            <person name="Chen G.Z."/>
            <person name="Liu X.D."/>
            <person name="Liao X.Y."/>
            <person name="Jiang Y.T."/>
            <person name="Yu X."/>
            <person name="Hao Y."/>
            <person name="Huang J."/>
            <person name="Zhao X.W."/>
            <person name="Ke S."/>
            <person name="Chen Y.Y."/>
            <person name="Wu W.L."/>
            <person name="Hsu J.L."/>
            <person name="Lin Y.F."/>
            <person name="Huang M.D."/>
            <person name="Li C.Y."/>
            <person name="Huang L."/>
            <person name="Wang Z.W."/>
            <person name="Zhao X."/>
            <person name="Zhong W.Y."/>
            <person name="Peng D.H."/>
            <person name="Ahmad S."/>
            <person name="Lan S."/>
            <person name="Zhang J.S."/>
            <person name="Tsai W.C."/>
            <person name="Van de Peer Y."/>
            <person name="Liu Z.J."/>
        </authorList>
    </citation>
    <scope>NUCLEOTIDE SEQUENCE</scope>
    <source>
        <strain evidence="13">CP</strain>
    </source>
</reference>
<evidence type="ECO:0000256" key="11">
    <source>
        <dbReference type="ARBA" id="ARBA00042802"/>
    </source>
</evidence>
<evidence type="ECO:0000256" key="10">
    <source>
        <dbReference type="ARBA" id="ARBA00040757"/>
    </source>
</evidence>
<evidence type="ECO:0000256" key="3">
    <source>
        <dbReference type="ARBA" id="ARBA00022730"/>
    </source>
</evidence>
<dbReference type="PROSITE" id="PS50159">
    <property type="entry name" value="RIBOSOMAL_S13_2"/>
    <property type="match status" value="1"/>
</dbReference>
<comment type="function">
    <text evidence="8">Located at the top of the head of the small subunit, it contacts several helices of the 18S rRNA.</text>
</comment>
<protein>
    <recommendedName>
        <fullName evidence="10">Small ribosomal subunit protein uS13m</fullName>
    </recommendedName>
    <alternativeName>
        <fullName evidence="11">Ribosomal protein S13, mitochondrial</fullName>
    </alternativeName>
</protein>
<keyword evidence="6" id="KW-0496">Mitochondrion</keyword>
<dbReference type="InterPro" id="IPR001892">
    <property type="entry name" value="Ribosomal_uS13"/>
</dbReference>
<dbReference type="AlphaFoldDB" id="A0AAV9DJK6"/>
<comment type="caution">
    <text evidence="13">The sequence shown here is derived from an EMBL/GenBank/DDBJ whole genome shotgun (WGS) entry which is preliminary data.</text>
</comment>
<dbReference type="Gene3D" id="1.10.8.50">
    <property type="match status" value="1"/>
</dbReference>
<organism evidence="13 14">
    <name type="scientific">Acorus calamus</name>
    <name type="common">Sweet flag</name>
    <dbReference type="NCBI Taxonomy" id="4465"/>
    <lineage>
        <taxon>Eukaryota</taxon>
        <taxon>Viridiplantae</taxon>
        <taxon>Streptophyta</taxon>
        <taxon>Embryophyta</taxon>
        <taxon>Tracheophyta</taxon>
        <taxon>Spermatophyta</taxon>
        <taxon>Magnoliopsida</taxon>
        <taxon>Liliopsida</taxon>
        <taxon>Acoraceae</taxon>
        <taxon>Acorus</taxon>
    </lineage>
</organism>
<comment type="subcellular location">
    <subcellularLocation>
        <location evidence="1">Mitochondrion</location>
    </subcellularLocation>
</comment>
<feature type="signal peptide" evidence="12">
    <location>
        <begin position="1"/>
        <end position="19"/>
    </location>
</feature>
<evidence type="ECO:0000256" key="1">
    <source>
        <dbReference type="ARBA" id="ARBA00004173"/>
    </source>
</evidence>
<evidence type="ECO:0000256" key="2">
    <source>
        <dbReference type="ARBA" id="ARBA00008080"/>
    </source>
</evidence>
<feature type="chain" id="PRO_5043440524" description="Small ribosomal subunit protein uS13m" evidence="12">
    <location>
        <begin position="20"/>
        <end position="182"/>
    </location>
</feature>
<evidence type="ECO:0000256" key="4">
    <source>
        <dbReference type="ARBA" id="ARBA00022884"/>
    </source>
</evidence>
<dbReference type="GO" id="GO:0005739">
    <property type="term" value="C:mitochondrion"/>
    <property type="evidence" value="ECO:0007669"/>
    <property type="project" value="UniProtKB-SubCell"/>
</dbReference>
<dbReference type="Pfam" id="PF00416">
    <property type="entry name" value="Ribosomal_S13"/>
    <property type="match status" value="1"/>
</dbReference>
<dbReference type="EMBL" id="JAUJYO010000013">
    <property type="protein sequence ID" value="KAK1301125.1"/>
    <property type="molecule type" value="Genomic_DNA"/>
</dbReference>
<evidence type="ECO:0000256" key="8">
    <source>
        <dbReference type="ARBA" id="ARBA00037439"/>
    </source>
</evidence>
<dbReference type="GO" id="GO:0019843">
    <property type="term" value="F:rRNA binding"/>
    <property type="evidence" value="ECO:0007669"/>
    <property type="project" value="UniProtKB-KW"/>
</dbReference>
<evidence type="ECO:0000256" key="12">
    <source>
        <dbReference type="SAM" id="SignalP"/>
    </source>
</evidence>
<keyword evidence="12" id="KW-0732">Signal</keyword>
<dbReference type="InterPro" id="IPR010979">
    <property type="entry name" value="Ribosomal_uS13-like_H2TH"/>
</dbReference>
<name>A0AAV9DJK6_ACOCL</name>
<dbReference type="Proteomes" id="UP001180020">
    <property type="component" value="Unassembled WGS sequence"/>
</dbReference>